<protein>
    <recommendedName>
        <fullName evidence="3">ATP synthase-coupling factor 6, mitochondrial</fullName>
    </recommendedName>
</protein>
<dbReference type="InterPro" id="IPR008387">
    <property type="entry name" value="ATP_synth_f6_mt"/>
</dbReference>
<reference evidence="2" key="1">
    <citation type="submission" date="2022-10" db="EMBL/GenBank/DDBJ databases">
        <title>Genome assembly of Pristionchus species.</title>
        <authorList>
            <person name="Yoshida K."/>
            <person name="Sommer R.J."/>
        </authorList>
    </citation>
    <scope>NUCLEOTIDE SEQUENCE [LARGE SCALE GENOMIC DNA]</scope>
    <source>
        <strain evidence="2">RS5460</strain>
    </source>
</reference>
<evidence type="ECO:0000313" key="2">
    <source>
        <dbReference type="Proteomes" id="UP001328107"/>
    </source>
</evidence>
<dbReference type="InterPro" id="IPR036204">
    <property type="entry name" value="ATP_synth_f6_sf_mt"/>
</dbReference>
<dbReference type="AlphaFoldDB" id="A0AAN4Z618"/>
<evidence type="ECO:0000313" key="1">
    <source>
        <dbReference type="EMBL" id="GMR33984.1"/>
    </source>
</evidence>
<dbReference type="Pfam" id="PF05511">
    <property type="entry name" value="ATP-synt_F6"/>
    <property type="match status" value="1"/>
</dbReference>
<sequence>CLQGSKMFRVAASRALSTSARRDADLIQQAFVKKIKEFGQKGGDLVQNNPEVKKALQDELNRLAQKFHLANADIVGKIPTNYETAKQVECSVNALLEGKTAASLSDAVKKEKAEYVASRAAKKAAEAARQAALQGK</sequence>
<keyword evidence="2" id="KW-1185">Reference proteome</keyword>
<dbReference type="GO" id="GO:0045259">
    <property type="term" value="C:proton-transporting ATP synthase complex"/>
    <property type="evidence" value="ECO:0007669"/>
    <property type="project" value="InterPro"/>
</dbReference>
<dbReference type="Proteomes" id="UP001328107">
    <property type="component" value="Unassembled WGS sequence"/>
</dbReference>
<name>A0AAN4Z618_9BILA</name>
<dbReference type="GO" id="GO:0015986">
    <property type="term" value="P:proton motive force-driven ATP synthesis"/>
    <property type="evidence" value="ECO:0007669"/>
    <property type="project" value="InterPro"/>
</dbReference>
<dbReference type="EMBL" id="BTRK01000001">
    <property type="protein sequence ID" value="GMR33984.1"/>
    <property type="molecule type" value="Genomic_DNA"/>
</dbReference>
<dbReference type="GO" id="GO:0015078">
    <property type="term" value="F:proton transmembrane transporter activity"/>
    <property type="evidence" value="ECO:0007669"/>
    <property type="project" value="InterPro"/>
</dbReference>
<gene>
    <name evidence="1" type="ORF">PMAYCL1PPCAC_04179</name>
</gene>
<comment type="caution">
    <text evidence="1">The sequence shown here is derived from an EMBL/GenBank/DDBJ whole genome shotgun (WGS) entry which is preliminary data.</text>
</comment>
<accession>A0AAN4Z618</accession>
<evidence type="ECO:0008006" key="3">
    <source>
        <dbReference type="Google" id="ProtNLM"/>
    </source>
</evidence>
<dbReference type="Gene3D" id="6.10.280.200">
    <property type="match status" value="1"/>
</dbReference>
<dbReference type="SUPFAM" id="SSF111357">
    <property type="entry name" value="Mitochondrial ATP synthase coupling factor 6"/>
    <property type="match status" value="1"/>
</dbReference>
<proteinExistence type="predicted"/>
<organism evidence="1 2">
    <name type="scientific">Pristionchus mayeri</name>
    <dbReference type="NCBI Taxonomy" id="1317129"/>
    <lineage>
        <taxon>Eukaryota</taxon>
        <taxon>Metazoa</taxon>
        <taxon>Ecdysozoa</taxon>
        <taxon>Nematoda</taxon>
        <taxon>Chromadorea</taxon>
        <taxon>Rhabditida</taxon>
        <taxon>Rhabditina</taxon>
        <taxon>Diplogasteromorpha</taxon>
        <taxon>Diplogasteroidea</taxon>
        <taxon>Neodiplogasteridae</taxon>
        <taxon>Pristionchus</taxon>
    </lineage>
</organism>
<feature type="non-terminal residue" evidence="1">
    <location>
        <position position="1"/>
    </location>
</feature>